<name>A0AAU9DUU8_9FUSO</name>
<evidence type="ECO:0000313" key="1">
    <source>
        <dbReference type="EMBL" id="BDU49816.1"/>
    </source>
</evidence>
<keyword evidence="2" id="KW-1185">Reference proteome</keyword>
<evidence type="ECO:0008006" key="3">
    <source>
        <dbReference type="Google" id="ProtNLM"/>
    </source>
</evidence>
<reference evidence="1 2" key="1">
    <citation type="submission" date="2022-11" db="EMBL/GenBank/DDBJ databases">
        <title>Haliovirga abyssi gen. nov., sp. nov., a mesophilic fermentative bacterium isolated from the Iheya North hydrothermal field and the proposal of Haliovirgaceae fam. nov.</title>
        <authorList>
            <person name="Miyazaki U."/>
            <person name="Tame A."/>
            <person name="Miyazaki J."/>
            <person name="Takai K."/>
            <person name="Sawayama S."/>
            <person name="Kitajima M."/>
            <person name="Okamoto A."/>
            <person name="Nakagawa S."/>
        </authorList>
    </citation>
    <scope>NUCLEOTIDE SEQUENCE [LARGE SCALE GENOMIC DNA]</scope>
    <source>
        <strain evidence="1 2">IC12</strain>
    </source>
</reference>
<dbReference type="AlphaFoldDB" id="A0AAU9DUU8"/>
<proteinExistence type="predicted"/>
<gene>
    <name evidence="1" type="ORF">HLVA_03850</name>
</gene>
<dbReference type="RefSeq" id="WP_307904760.1">
    <property type="nucleotide sequence ID" value="NZ_AP027059.1"/>
</dbReference>
<dbReference type="EMBL" id="AP027059">
    <property type="protein sequence ID" value="BDU49816.1"/>
    <property type="molecule type" value="Genomic_DNA"/>
</dbReference>
<protein>
    <recommendedName>
        <fullName evidence="3">Lipoprotein</fullName>
    </recommendedName>
</protein>
<dbReference type="KEGG" id="haby:HLVA_03850"/>
<dbReference type="Proteomes" id="UP001321582">
    <property type="component" value="Chromosome"/>
</dbReference>
<evidence type="ECO:0000313" key="2">
    <source>
        <dbReference type="Proteomes" id="UP001321582"/>
    </source>
</evidence>
<organism evidence="1 2">
    <name type="scientific">Haliovirga abyssi</name>
    <dbReference type="NCBI Taxonomy" id="2996794"/>
    <lineage>
        <taxon>Bacteria</taxon>
        <taxon>Fusobacteriati</taxon>
        <taxon>Fusobacteriota</taxon>
        <taxon>Fusobacteriia</taxon>
        <taxon>Fusobacteriales</taxon>
        <taxon>Haliovirgaceae</taxon>
        <taxon>Haliovirga</taxon>
    </lineage>
</organism>
<accession>A0AAU9DUU8</accession>
<sequence length="249" mass="28413">MKKILLLGVLVLLTQLGCSSMSGKKIVVLKNPVKSEKSIYFNSIMYKNFNNLDITPLARETHGISEEYKFNSEDENAIISSLQESLTTNGIYSVSENRRASDYEIKIVIPNYIVAEGYGVAAEIMYILKDRKNNKTKFYDRFAVYVELPSPSLGKDELNNAIVYKIINDINYHLMNKKTEIKIGETSEVKYYLQNNFNSIVSAVSNFPKSMKKVKVNTSGSNRTKAVYTLNNIKWKKMVVNLTKIFKLK</sequence>